<dbReference type="InterPro" id="IPR012974">
    <property type="entry name" value="NOP58/56_N"/>
</dbReference>
<dbReference type="Pfam" id="PF08156">
    <property type="entry name" value="NOP5NT"/>
    <property type="match status" value="1"/>
</dbReference>
<feature type="compositionally biased region" description="Basic and acidic residues" evidence="9">
    <location>
        <begin position="481"/>
        <end position="494"/>
    </location>
</feature>
<evidence type="ECO:0000256" key="1">
    <source>
        <dbReference type="ARBA" id="ARBA00004604"/>
    </source>
</evidence>
<evidence type="ECO:0000256" key="9">
    <source>
        <dbReference type="SAM" id="MobiDB-lite"/>
    </source>
</evidence>
<dbReference type="PANTHER" id="PTHR10894">
    <property type="entry name" value="NUCLEOLAR PROTEIN 5 NUCLEOLAR PROTEIN NOP5 NOP58"/>
    <property type="match status" value="1"/>
</dbReference>
<keyword evidence="7" id="KW-0687">Ribonucleoprotein</keyword>
<dbReference type="SUPFAM" id="SSF89124">
    <property type="entry name" value="Nop domain"/>
    <property type="match status" value="1"/>
</dbReference>
<feature type="compositionally biased region" description="Basic residues" evidence="9">
    <location>
        <begin position="573"/>
        <end position="584"/>
    </location>
</feature>
<keyword evidence="5" id="KW-0698">rRNA processing</keyword>
<comment type="similarity">
    <text evidence="2">Belongs to the NOP5/NOP56 family.</text>
</comment>
<evidence type="ECO:0000313" key="12">
    <source>
        <dbReference type="Proteomes" id="UP001182556"/>
    </source>
</evidence>
<dbReference type="PROSITE" id="PS51358">
    <property type="entry name" value="NOP"/>
    <property type="match status" value="1"/>
</dbReference>
<dbReference type="InterPro" id="IPR036070">
    <property type="entry name" value="Nop_dom_sf"/>
</dbReference>
<dbReference type="FunFam" id="1.10.287.4070:FF:000001">
    <property type="entry name" value="Probable Nucleolar protein 58"/>
    <property type="match status" value="1"/>
</dbReference>
<keyword evidence="12" id="KW-1185">Reference proteome</keyword>
<dbReference type="InterPro" id="IPR042239">
    <property type="entry name" value="Nop_C"/>
</dbReference>
<accession>A0AAD9FNR7</accession>
<dbReference type="Gene3D" id="1.10.287.4070">
    <property type="match status" value="1"/>
</dbReference>
<reference evidence="11" key="1">
    <citation type="submission" date="2023-02" db="EMBL/GenBank/DDBJ databases">
        <title>Identification and recombinant expression of a fungal hydrolase from Papiliotrema laurentii that hydrolyzes apple cutin and clears colloidal polyester polyurethane.</title>
        <authorList>
            <consortium name="DOE Joint Genome Institute"/>
            <person name="Roman V.A."/>
            <person name="Bojanowski C."/>
            <person name="Crable B.R."/>
            <person name="Wagner D.N."/>
            <person name="Hung C.S."/>
            <person name="Nadeau L.J."/>
            <person name="Schratz L."/>
            <person name="Haridas S."/>
            <person name="Pangilinan J."/>
            <person name="Lipzen A."/>
            <person name="Na H."/>
            <person name="Yan M."/>
            <person name="Ng V."/>
            <person name="Grigoriev I.V."/>
            <person name="Spatafora J.W."/>
            <person name="Barlow D."/>
            <person name="Biffinger J."/>
            <person name="Kelley-Loughnane N."/>
            <person name="Varaljay V.A."/>
            <person name="Crookes-Goodson W.J."/>
        </authorList>
    </citation>
    <scope>NUCLEOTIDE SEQUENCE</scope>
    <source>
        <strain evidence="11">5307AH</strain>
    </source>
</reference>
<dbReference type="InterPro" id="IPR002687">
    <property type="entry name" value="Nop_dom"/>
</dbReference>
<name>A0AAD9FNR7_PAPLA</name>
<dbReference type="PANTHER" id="PTHR10894:SF1">
    <property type="entry name" value="NUCLEOLAR PROTEIN 58"/>
    <property type="match status" value="1"/>
</dbReference>
<feature type="region of interest" description="Disordered" evidence="9">
    <location>
        <begin position="417"/>
        <end position="445"/>
    </location>
</feature>
<dbReference type="InterPro" id="IPR045056">
    <property type="entry name" value="Nop56/Nop58"/>
</dbReference>
<proteinExistence type="inferred from homology"/>
<evidence type="ECO:0000256" key="7">
    <source>
        <dbReference type="ARBA" id="ARBA00023274"/>
    </source>
</evidence>
<feature type="compositionally biased region" description="Basic and acidic residues" evidence="9">
    <location>
        <begin position="540"/>
        <end position="550"/>
    </location>
</feature>
<dbReference type="GO" id="GO:0006364">
    <property type="term" value="P:rRNA processing"/>
    <property type="evidence" value="ECO:0007669"/>
    <property type="project" value="UniProtKB-KW"/>
</dbReference>
<comment type="caution">
    <text evidence="11">The sequence shown here is derived from an EMBL/GenBank/DDBJ whole genome shotgun (WGS) entry which is preliminary data.</text>
</comment>
<comment type="subcellular location">
    <subcellularLocation>
        <location evidence="1">Nucleus</location>
        <location evidence="1">Nucleolus</location>
    </subcellularLocation>
</comment>
<dbReference type="AlphaFoldDB" id="A0AAD9FNR7"/>
<evidence type="ECO:0000256" key="8">
    <source>
        <dbReference type="ARBA" id="ARBA00024837"/>
    </source>
</evidence>
<comment type="function">
    <text evidence="8">Required for pre-18S rRNA processing. May bind microtubules.</text>
</comment>
<keyword evidence="6" id="KW-0539">Nucleus</keyword>
<organism evidence="11 12">
    <name type="scientific">Papiliotrema laurentii</name>
    <name type="common">Cryptococcus laurentii</name>
    <dbReference type="NCBI Taxonomy" id="5418"/>
    <lineage>
        <taxon>Eukaryota</taxon>
        <taxon>Fungi</taxon>
        <taxon>Dikarya</taxon>
        <taxon>Basidiomycota</taxon>
        <taxon>Agaricomycotina</taxon>
        <taxon>Tremellomycetes</taxon>
        <taxon>Tremellales</taxon>
        <taxon>Rhynchogastremaceae</taxon>
        <taxon>Papiliotrema</taxon>
    </lineage>
</organism>
<feature type="compositionally biased region" description="Acidic residues" evidence="9">
    <location>
        <begin position="505"/>
        <end position="517"/>
    </location>
</feature>
<feature type="region of interest" description="Disordered" evidence="9">
    <location>
        <begin position="480"/>
        <end position="584"/>
    </location>
</feature>
<dbReference type="Gene3D" id="1.10.246.90">
    <property type="entry name" value="Nop domain"/>
    <property type="match status" value="1"/>
</dbReference>
<evidence type="ECO:0000256" key="4">
    <source>
        <dbReference type="ARBA" id="ARBA00022517"/>
    </source>
</evidence>
<feature type="compositionally biased region" description="Basic residues" evidence="9">
    <location>
        <begin position="528"/>
        <end position="539"/>
    </location>
</feature>
<evidence type="ECO:0000256" key="3">
    <source>
        <dbReference type="ARBA" id="ARBA00020379"/>
    </source>
</evidence>
<protein>
    <recommendedName>
        <fullName evidence="3">Nucleolar protein 58</fullName>
    </recommendedName>
</protein>
<dbReference type="GO" id="GO:0031428">
    <property type="term" value="C:box C/D methylation guide snoRNP complex"/>
    <property type="evidence" value="ECO:0007669"/>
    <property type="project" value="InterPro"/>
</dbReference>
<evidence type="ECO:0000259" key="10">
    <source>
        <dbReference type="PROSITE" id="PS51358"/>
    </source>
</evidence>
<dbReference type="Proteomes" id="UP001182556">
    <property type="component" value="Unassembled WGS sequence"/>
</dbReference>
<keyword evidence="4" id="KW-0690">Ribosome biogenesis</keyword>
<evidence type="ECO:0000256" key="5">
    <source>
        <dbReference type="ARBA" id="ARBA00022552"/>
    </source>
</evidence>
<evidence type="ECO:0000256" key="6">
    <source>
        <dbReference type="ARBA" id="ARBA00023242"/>
    </source>
</evidence>
<sequence length="584" mass="63610">MLVLAETAIGFVVFKLSSDAKIDSKDLWKEFETPEGANKALKVQAIQRFTSTASAVEDLAAIQDGRLTDSLAKFISEAVGGGEDGEKKKKKKKVEEMLVVSEPKLASTINKTLSIPVLSDSTTQDLYRGIRQQLASLLGGVEQKDLNTMSLGLGHSMSRFKLKFSTDKVDTMVIQAIALLDDLDKEINIYSMRVKEWYGWHFPEMGKIIVDNLAYAKVVKAMGFRTNASTTSFELILPEDLEATVKAAAELSMGTEISDSDMAHIHSLCDQVISITEYRTQLSDYLRNRMQAIAPNLTALVGELVGARLISHAGSLMNLAKHPASTVQILGAEKALFRALKTKHDTPKYGLIYHASLIGQAPQKLKGKMARMVATKAALSIRVDALSDADSRSDPQAADVGITNRVKLESRLRALEHQSGIQSVRRTTAPTNGRQQPKFDLSGSAGGYNAAADNIQLGSAAGLLPTQPEAAVKQAVAAVTEVKEEKRAEKEGKKDKKKKRKSEVGDETMEIDEDDVKEGETKEERRARKEAKKAAKAAKKAAEEGGEGEKKSKKRRASEANGDEVAVEDGEKKKKKKKRDSVAA</sequence>
<gene>
    <name evidence="11" type="ORF">DB88DRAFT_455874</name>
</gene>
<dbReference type="GO" id="GO:0030515">
    <property type="term" value="F:snoRNA binding"/>
    <property type="evidence" value="ECO:0007669"/>
    <property type="project" value="InterPro"/>
</dbReference>
<feature type="compositionally biased region" description="Basic and acidic residues" evidence="9">
    <location>
        <begin position="518"/>
        <end position="527"/>
    </location>
</feature>
<dbReference type="Pfam" id="PF01798">
    <property type="entry name" value="Nop"/>
    <property type="match status" value="1"/>
</dbReference>
<feature type="domain" description="Nop" evidence="10">
    <location>
        <begin position="293"/>
        <end position="417"/>
    </location>
</feature>
<dbReference type="SMART" id="SM00931">
    <property type="entry name" value="NOSIC"/>
    <property type="match status" value="1"/>
</dbReference>
<evidence type="ECO:0000313" key="11">
    <source>
        <dbReference type="EMBL" id="KAK1922601.1"/>
    </source>
</evidence>
<dbReference type="InterPro" id="IPR012976">
    <property type="entry name" value="NOSIC"/>
</dbReference>
<feature type="compositionally biased region" description="Polar residues" evidence="9">
    <location>
        <begin position="419"/>
        <end position="435"/>
    </location>
</feature>
<dbReference type="GO" id="GO:0032040">
    <property type="term" value="C:small-subunit processome"/>
    <property type="evidence" value="ECO:0007669"/>
    <property type="project" value="InterPro"/>
</dbReference>
<dbReference type="FunFam" id="1.10.246.90:FF:000003">
    <property type="entry name" value="Nucleolar protein 58"/>
    <property type="match status" value="1"/>
</dbReference>
<evidence type="ECO:0000256" key="2">
    <source>
        <dbReference type="ARBA" id="ARBA00009211"/>
    </source>
</evidence>
<dbReference type="EMBL" id="JAODAN010000008">
    <property type="protein sequence ID" value="KAK1922601.1"/>
    <property type="molecule type" value="Genomic_DNA"/>
</dbReference>